<protein>
    <submittedName>
        <fullName evidence="1">Uncharacterized protein</fullName>
    </submittedName>
</protein>
<organism evidence="1 2">
    <name type="scientific">Helianthus annuus</name>
    <name type="common">Common sunflower</name>
    <dbReference type="NCBI Taxonomy" id="4232"/>
    <lineage>
        <taxon>Eukaryota</taxon>
        <taxon>Viridiplantae</taxon>
        <taxon>Streptophyta</taxon>
        <taxon>Embryophyta</taxon>
        <taxon>Tracheophyta</taxon>
        <taxon>Spermatophyta</taxon>
        <taxon>Magnoliopsida</taxon>
        <taxon>eudicotyledons</taxon>
        <taxon>Gunneridae</taxon>
        <taxon>Pentapetalae</taxon>
        <taxon>asterids</taxon>
        <taxon>campanulids</taxon>
        <taxon>Asterales</taxon>
        <taxon>Asteraceae</taxon>
        <taxon>Asteroideae</taxon>
        <taxon>Heliantheae alliance</taxon>
        <taxon>Heliantheae</taxon>
        <taxon>Helianthus</taxon>
    </lineage>
</organism>
<name>A0A9K3DQ17_HELAN</name>
<sequence length="51" mass="5697">MEIRVPSRRSLFRSLNLLLPLCNEDTGPVTPSSDISGCDIMYTILGRAHHI</sequence>
<proteinExistence type="predicted"/>
<keyword evidence="2" id="KW-1185">Reference proteome</keyword>
<reference evidence="1" key="2">
    <citation type="submission" date="2020-06" db="EMBL/GenBank/DDBJ databases">
        <title>Helianthus annuus Genome sequencing and assembly Release 2.</title>
        <authorList>
            <person name="Gouzy J."/>
            <person name="Langlade N."/>
            <person name="Munos S."/>
        </authorList>
    </citation>
    <scope>NUCLEOTIDE SEQUENCE</scope>
    <source>
        <tissue evidence="1">Leaves</tissue>
    </source>
</reference>
<dbReference type="Proteomes" id="UP000215914">
    <property type="component" value="Unassembled WGS sequence"/>
</dbReference>
<gene>
    <name evidence="1" type="ORF">HanXRQr2_Chr16g0742301</name>
</gene>
<reference evidence="1" key="1">
    <citation type="journal article" date="2017" name="Nature">
        <title>The sunflower genome provides insights into oil metabolism, flowering and Asterid evolution.</title>
        <authorList>
            <person name="Badouin H."/>
            <person name="Gouzy J."/>
            <person name="Grassa C.J."/>
            <person name="Murat F."/>
            <person name="Staton S.E."/>
            <person name="Cottret L."/>
            <person name="Lelandais-Briere C."/>
            <person name="Owens G.L."/>
            <person name="Carrere S."/>
            <person name="Mayjonade B."/>
            <person name="Legrand L."/>
            <person name="Gill N."/>
            <person name="Kane N.C."/>
            <person name="Bowers J.E."/>
            <person name="Hubner S."/>
            <person name="Bellec A."/>
            <person name="Berard A."/>
            <person name="Berges H."/>
            <person name="Blanchet N."/>
            <person name="Boniface M.C."/>
            <person name="Brunel D."/>
            <person name="Catrice O."/>
            <person name="Chaidir N."/>
            <person name="Claudel C."/>
            <person name="Donnadieu C."/>
            <person name="Faraut T."/>
            <person name="Fievet G."/>
            <person name="Helmstetter N."/>
            <person name="King M."/>
            <person name="Knapp S.J."/>
            <person name="Lai Z."/>
            <person name="Le Paslier M.C."/>
            <person name="Lippi Y."/>
            <person name="Lorenzon L."/>
            <person name="Mandel J.R."/>
            <person name="Marage G."/>
            <person name="Marchand G."/>
            <person name="Marquand E."/>
            <person name="Bret-Mestries E."/>
            <person name="Morien E."/>
            <person name="Nambeesan S."/>
            <person name="Nguyen T."/>
            <person name="Pegot-Espagnet P."/>
            <person name="Pouilly N."/>
            <person name="Raftis F."/>
            <person name="Sallet E."/>
            <person name="Schiex T."/>
            <person name="Thomas J."/>
            <person name="Vandecasteele C."/>
            <person name="Vares D."/>
            <person name="Vear F."/>
            <person name="Vautrin S."/>
            <person name="Crespi M."/>
            <person name="Mangin B."/>
            <person name="Burke J.M."/>
            <person name="Salse J."/>
            <person name="Munos S."/>
            <person name="Vincourt P."/>
            <person name="Rieseberg L.H."/>
            <person name="Langlade N.B."/>
        </authorList>
    </citation>
    <scope>NUCLEOTIDE SEQUENCE</scope>
    <source>
        <tissue evidence="1">Leaves</tissue>
    </source>
</reference>
<evidence type="ECO:0000313" key="1">
    <source>
        <dbReference type="EMBL" id="KAF5759525.1"/>
    </source>
</evidence>
<evidence type="ECO:0000313" key="2">
    <source>
        <dbReference type="Proteomes" id="UP000215914"/>
    </source>
</evidence>
<dbReference type="AlphaFoldDB" id="A0A9K3DQ17"/>
<dbReference type="EMBL" id="MNCJ02000331">
    <property type="protein sequence ID" value="KAF5759525.1"/>
    <property type="molecule type" value="Genomic_DNA"/>
</dbReference>
<dbReference type="Gramene" id="mRNA:HanXRQr2_Chr16g0742301">
    <property type="protein sequence ID" value="CDS:HanXRQr2_Chr16g0742301.1"/>
    <property type="gene ID" value="HanXRQr2_Chr16g0742301"/>
</dbReference>
<accession>A0A9K3DQ17</accession>
<comment type="caution">
    <text evidence="1">The sequence shown here is derived from an EMBL/GenBank/DDBJ whole genome shotgun (WGS) entry which is preliminary data.</text>
</comment>